<evidence type="ECO:0000256" key="1">
    <source>
        <dbReference type="SAM" id="SignalP"/>
    </source>
</evidence>
<sequence length="244" mass="26938">MKLKFLPIFGVRPRFGQLLLLCGLGLAAPARAQRPERVATRVDSLRAARDGAPTFFPAQFTFVSGKQVQGYVESYSTSLLDKVECYETPPDRLPRPKLKAIDIERLQSMAVDGHTLVALQLHGKPLKMLAENVATPGPLALYGYAKTKNDMLIPIPLPVGALLISTGTHEKYYWYVRAYGGELQEVPRTQQGYTAFMSRLCEKVPALAAELRPAKGTEAARRPKYQLHNAPELISAYNQAVSGK</sequence>
<dbReference type="EMBL" id="CP094534">
    <property type="protein sequence ID" value="UOE35125.1"/>
    <property type="molecule type" value="Genomic_DNA"/>
</dbReference>
<gene>
    <name evidence="2" type="ORF">MTP16_05615</name>
</gene>
<dbReference type="Proteomes" id="UP000831390">
    <property type="component" value="Chromosome"/>
</dbReference>
<evidence type="ECO:0000313" key="2">
    <source>
        <dbReference type="EMBL" id="UOE35125.1"/>
    </source>
</evidence>
<reference evidence="2 3" key="1">
    <citation type="submission" date="2022-03" db="EMBL/GenBank/DDBJ databases">
        <title>Hymenobactersp. isolated from the air.</title>
        <authorList>
            <person name="Won M."/>
            <person name="Kwon S.-W."/>
        </authorList>
    </citation>
    <scope>NUCLEOTIDE SEQUENCE [LARGE SCALE GENOMIC DNA]</scope>
    <source>
        <strain evidence="2 3">KACC 22596</strain>
    </source>
</reference>
<accession>A0ABY4BEQ5</accession>
<feature type="signal peptide" evidence="1">
    <location>
        <begin position="1"/>
        <end position="32"/>
    </location>
</feature>
<keyword evidence="3" id="KW-1185">Reference proteome</keyword>
<evidence type="ECO:0000313" key="3">
    <source>
        <dbReference type="Proteomes" id="UP000831390"/>
    </source>
</evidence>
<name>A0ABY4BEQ5_9BACT</name>
<dbReference type="RefSeq" id="WP_243516638.1">
    <property type="nucleotide sequence ID" value="NZ_CP094534.1"/>
</dbReference>
<proteinExistence type="predicted"/>
<organism evidence="2 3">
    <name type="scientific">Hymenobacter monticola</name>
    <dbReference type="NCBI Taxonomy" id="1705399"/>
    <lineage>
        <taxon>Bacteria</taxon>
        <taxon>Pseudomonadati</taxon>
        <taxon>Bacteroidota</taxon>
        <taxon>Cytophagia</taxon>
        <taxon>Cytophagales</taxon>
        <taxon>Hymenobacteraceae</taxon>
        <taxon>Hymenobacter</taxon>
    </lineage>
</organism>
<keyword evidence="1" id="KW-0732">Signal</keyword>
<protein>
    <submittedName>
        <fullName evidence="2">Uncharacterized protein</fullName>
    </submittedName>
</protein>
<feature type="chain" id="PRO_5045700156" evidence="1">
    <location>
        <begin position="33"/>
        <end position="244"/>
    </location>
</feature>